<dbReference type="AlphaFoldDB" id="Q1Q0P2"/>
<accession>Q1Q0P2</accession>
<evidence type="ECO:0000313" key="2">
    <source>
        <dbReference type="EMBL" id="QII12142.1"/>
    </source>
</evidence>
<reference evidence="1" key="2">
    <citation type="submission" date="2006-01" db="EMBL/GenBank/DDBJ databases">
        <authorList>
            <person name="Genoscope"/>
        </authorList>
    </citation>
    <scope>NUCLEOTIDE SEQUENCE</scope>
</reference>
<dbReference type="KEGG" id="kst:KSMBR1_0033"/>
<evidence type="ECO:0000313" key="4">
    <source>
        <dbReference type="Proteomes" id="UP000221734"/>
    </source>
</evidence>
<organism evidence="1">
    <name type="scientific">Kuenenia stuttgartiensis</name>
    <dbReference type="NCBI Taxonomy" id="174633"/>
    <lineage>
        <taxon>Bacteria</taxon>
        <taxon>Pseudomonadati</taxon>
        <taxon>Planctomycetota</taxon>
        <taxon>Candidatus Brocadiia</taxon>
        <taxon>Candidatus Brocadiales</taxon>
        <taxon>Candidatus Brocadiaceae</taxon>
        <taxon>Candidatus Kuenenia</taxon>
    </lineage>
</organism>
<reference evidence="3" key="4">
    <citation type="submission" date="2017-10" db="EMBL/GenBank/DDBJ databases">
        <authorList>
            <person name="Banno H."/>
            <person name="Chua N.-H."/>
        </authorList>
    </citation>
    <scope>NUCLEOTIDE SEQUENCE [LARGE SCALE GENOMIC DNA]</scope>
    <source>
        <strain evidence="3">Kuenenia_mbr1_ru-nijmegen</strain>
    </source>
</reference>
<reference evidence="4" key="3">
    <citation type="submission" date="2017-10" db="EMBL/GenBank/DDBJ databases">
        <authorList>
            <person name="Frank J."/>
        </authorList>
    </citation>
    <scope>NUCLEOTIDE SEQUENCE [LARGE SCALE GENOMIC DNA]</scope>
</reference>
<proteinExistence type="predicted"/>
<sequence length="119" mass="13574">MIKYDKKRFLFMGVSSLLLLVVIAGLAVNVSKTMPRNTYVYVNDEDKEYYAPNCVKDVRKLRLITVQEALSLGYIPEPQCAKSGEFLQKGRSLAGVLLEKMGILKELPPRWNKDGSWNY</sequence>
<dbReference type="Proteomes" id="UP000221734">
    <property type="component" value="Chromosome Kuenenia_stuttgartiensis_MBR1"/>
</dbReference>
<evidence type="ECO:0000313" key="5">
    <source>
        <dbReference type="Proteomes" id="UP000501926"/>
    </source>
</evidence>
<evidence type="ECO:0000313" key="3">
    <source>
        <dbReference type="EMBL" id="SOH02555.1"/>
    </source>
</evidence>
<reference evidence="2 5" key="5">
    <citation type="submission" date="2020-02" db="EMBL/GenBank/DDBJ databases">
        <title>Newly sequenced genome of strain CSTR1 showed variability in Candidatus Kuenenia stuttgartiensis genomes.</title>
        <authorList>
            <person name="Ding C."/>
            <person name="Adrian L."/>
        </authorList>
    </citation>
    <scope>NUCLEOTIDE SEQUENCE [LARGE SCALE GENOMIC DNA]</scope>
    <source>
        <strain evidence="2 5">CSTR1</strain>
    </source>
</reference>
<dbReference type="RefSeq" id="WP_099323518.1">
    <property type="nucleotide sequence ID" value="NZ_CP049055.1"/>
</dbReference>
<reference evidence="1" key="1">
    <citation type="journal article" date="2006" name="Nature">
        <title>Deciphering the evolution and metabolism of an anammox bacterium from a community genome.</title>
        <authorList>
            <person name="Strous M."/>
            <person name="Pelletier E."/>
            <person name="Mangenot S."/>
            <person name="Rattei T."/>
            <person name="Lehner A."/>
            <person name="Taylor M.W."/>
            <person name="Horn M."/>
            <person name="Daims H."/>
            <person name="Bartol-Mavel D."/>
            <person name="Wincker P."/>
            <person name="Barbe V."/>
            <person name="Fonknechten N."/>
            <person name="Vallenet D."/>
            <person name="Segurens B."/>
            <person name="Schenowitz-Truong C."/>
            <person name="Medigue C."/>
            <person name="Collingro A."/>
            <person name="Snel B."/>
            <person name="Dutilh B.E."/>
            <person name="OpDenCamp H.J.M."/>
            <person name="vanDerDrift C."/>
            <person name="Cirpus I."/>
            <person name="vanDePas-Schoonen K.T."/>
            <person name="Harhangi H.R."/>
            <person name="vanNiftrik L."/>
            <person name="Schmid M."/>
            <person name="Keltjens J."/>
            <person name="vanDeVossenberg J."/>
            <person name="Kartal B."/>
            <person name="Meier H."/>
            <person name="Frishman D."/>
            <person name="Huynen M.A."/>
            <person name="Mewes H."/>
            <person name="Weissenbach J."/>
            <person name="Jetten M.S.M."/>
            <person name="Wagner M."/>
            <person name="LePaslier D."/>
        </authorList>
    </citation>
    <scope>NUCLEOTIDE SEQUENCE</scope>
</reference>
<gene>
    <name evidence="2" type="ORF">KsCSTR_27630</name>
    <name evidence="3" type="ORF">KSMBR1_0033</name>
    <name evidence="1" type="ORF">kuste2809</name>
</gene>
<dbReference type="Proteomes" id="UP000501926">
    <property type="component" value="Chromosome"/>
</dbReference>
<protein>
    <submittedName>
        <fullName evidence="1">Uncharacterized protein</fullName>
    </submittedName>
</protein>
<keyword evidence="4" id="KW-1185">Reference proteome</keyword>
<dbReference type="EMBL" id="CP049055">
    <property type="protein sequence ID" value="QII12142.1"/>
    <property type="molecule type" value="Genomic_DNA"/>
</dbReference>
<dbReference type="EMBL" id="CT573071">
    <property type="protein sequence ID" value="CAJ73560.1"/>
    <property type="molecule type" value="Genomic_DNA"/>
</dbReference>
<dbReference type="EMBL" id="LT934425">
    <property type="protein sequence ID" value="SOH02555.1"/>
    <property type="molecule type" value="Genomic_DNA"/>
</dbReference>
<evidence type="ECO:0000313" key="1">
    <source>
        <dbReference type="EMBL" id="CAJ73560.1"/>
    </source>
</evidence>
<name>Q1Q0P2_KUEST</name>